<protein>
    <submittedName>
        <fullName evidence="1">Uncharacterized protein</fullName>
    </submittedName>
</protein>
<evidence type="ECO:0000313" key="1">
    <source>
        <dbReference type="EMBL" id="EEN83716.1"/>
    </source>
</evidence>
<dbReference type="AlphaFoldDB" id="C3J822"/>
<dbReference type="RefSeq" id="WP_004332183.1">
    <property type="nucleotide sequence ID" value="NZ_ACNN01000005.1"/>
</dbReference>
<keyword evidence="2" id="KW-1185">Reference proteome</keyword>
<dbReference type="GeneID" id="93365577"/>
<proteinExistence type="predicted"/>
<organism evidence="1 2">
    <name type="scientific">Porphyromonas endodontalis (strain ATCC 35406 / DSM 24491 / JCM 8526 / CCUG 16442 / BCRC 14492 / NCTC 13058 / HG 370)</name>
    <name type="common">Bacteroides endodontalis</name>
    <dbReference type="NCBI Taxonomy" id="553175"/>
    <lineage>
        <taxon>Bacteria</taxon>
        <taxon>Pseudomonadati</taxon>
        <taxon>Bacteroidota</taxon>
        <taxon>Bacteroidia</taxon>
        <taxon>Bacteroidales</taxon>
        <taxon>Porphyromonadaceae</taxon>
        <taxon>Porphyromonas</taxon>
    </lineage>
</organism>
<accession>C3J822</accession>
<comment type="caution">
    <text evidence="1">The sequence shown here is derived from an EMBL/GenBank/DDBJ whole genome shotgun (WGS) entry which is preliminary data.</text>
</comment>
<sequence>MAMKKRSVDEELKMLQAEAARDLSVSRARVQSEWRWISSPEGKDAIWESVRRDVLPQGSLAQWIFRVFSKDKGQRGRHAAGHGLVSANIFSSSLLGKMLPASWAKYTPLAIELFELARPMLVTSALALGRSVLRKSFSRLNPFRRKKKSK</sequence>
<evidence type="ECO:0000313" key="2">
    <source>
        <dbReference type="Proteomes" id="UP000004295"/>
    </source>
</evidence>
<dbReference type="EMBL" id="ACNN01000005">
    <property type="protein sequence ID" value="EEN83716.1"/>
    <property type="molecule type" value="Genomic_DNA"/>
</dbReference>
<reference evidence="1 2" key="1">
    <citation type="submission" date="2009-04" db="EMBL/GenBank/DDBJ databases">
        <authorList>
            <person name="Sebastian Y."/>
            <person name="Madupu R."/>
            <person name="Durkin A.S."/>
            <person name="Torralba M."/>
            <person name="Methe B."/>
            <person name="Sutton G.G."/>
            <person name="Strausberg R.L."/>
            <person name="Nelson K.E."/>
        </authorList>
    </citation>
    <scope>NUCLEOTIDE SEQUENCE [LARGE SCALE GENOMIC DNA]</scope>
    <source>
        <strain evidence="2">ATCC 35406 / BCRC 14492 / JCM 8526 / NCTC 13058 / HG 370</strain>
    </source>
</reference>
<dbReference type="Proteomes" id="UP000004295">
    <property type="component" value="Unassembled WGS sequence"/>
</dbReference>
<gene>
    <name evidence="1" type="ORF">POREN0001_1265</name>
</gene>
<name>C3J822_POREA</name>
<dbReference type="STRING" id="553175.POREN0001_1265"/>